<reference evidence="2" key="1">
    <citation type="journal article" date="2019" name="Int. J. Syst. Evol. Microbiol.">
        <title>The Global Catalogue of Microorganisms (GCM) 10K type strain sequencing project: providing services to taxonomists for standard genome sequencing and annotation.</title>
        <authorList>
            <consortium name="The Broad Institute Genomics Platform"/>
            <consortium name="The Broad Institute Genome Sequencing Center for Infectious Disease"/>
            <person name="Wu L."/>
            <person name="Ma J."/>
        </authorList>
    </citation>
    <scope>NUCLEOTIDE SEQUENCE [LARGE SCALE GENOMIC DNA]</scope>
    <source>
        <strain evidence="2">KCTC 52168</strain>
    </source>
</reference>
<organism evidence="1 2">
    <name type="scientific">Piscinibacterium candidicorallinum</name>
    <dbReference type="NCBI Taxonomy" id="1793872"/>
    <lineage>
        <taxon>Bacteria</taxon>
        <taxon>Pseudomonadati</taxon>
        <taxon>Pseudomonadota</taxon>
        <taxon>Betaproteobacteria</taxon>
        <taxon>Burkholderiales</taxon>
        <taxon>Piscinibacterium</taxon>
    </lineage>
</organism>
<accession>A0ABV7H1T3</accession>
<protein>
    <submittedName>
        <fullName evidence="1">Uncharacterized protein</fullName>
    </submittedName>
</protein>
<dbReference type="EMBL" id="JBHRTI010000003">
    <property type="protein sequence ID" value="MFC3146541.1"/>
    <property type="molecule type" value="Genomic_DNA"/>
</dbReference>
<evidence type="ECO:0000313" key="1">
    <source>
        <dbReference type="EMBL" id="MFC3146541.1"/>
    </source>
</evidence>
<proteinExistence type="predicted"/>
<name>A0ABV7H1T3_9BURK</name>
<sequence>MNYWATDDDPHFAAGHYVEDWEIERLAALSAPVRELLRIEASAGNKITHICERFIELKKPLGLRVDALPEGIVFWTPLRDAEPRFWDGDESGVVQCLASRTRIHPTIWNVEPEDA</sequence>
<dbReference type="RefSeq" id="WP_377300836.1">
    <property type="nucleotide sequence ID" value="NZ_CP180191.1"/>
</dbReference>
<comment type="caution">
    <text evidence="1">The sequence shown here is derived from an EMBL/GenBank/DDBJ whole genome shotgun (WGS) entry which is preliminary data.</text>
</comment>
<keyword evidence="2" id="KW-1185">Reference proteome</keyword>
<gene>
    <name evidence="1" type="ORF">ACFOEN_02665</name>
</gene>
<dbReference type="Proteomes" id="UP001595556">
    <property type="component" value="Unassembled WGS sequence"/>
</dbReference>
<evidence type="ECO:0000313" key="2">
    <source>
        <dbReference type="Proteomes" id="UP001595556"/>
    </source>
</evidence>